<evidence type="ECO:0000313" key="1">
    <source>
        <dbReference type="EMBL" id="OHE92340.1"/>
    </source>
</evidence>
<evidence type="ECO:0000313" key="2">
    <source>
        <dbReference type="Proteomes" id="UP000176998"/>
    </source>
</evidence>
<keyword evidence="2" id="KW-1185">Reference proteome</keyword>
<protein>
    <submittedName>
        <fullName evidence="1">Uncharacterized protein</fullName>
    </submittedName>
</protein>
<dbReference type="GeneID" id="34565466"/>
<dbReference type="AlphaFoldDB" id="A0A1G4AT46"/>
<dbReference type="EMBL" id="MJBS01000150">
    <property type="protein sequence ID" value="OHE92340.1"/>
    <property type="molecule type" value="Genomic_DNA"/>
</dbReference>
<comment type="caution">
    <text evidence="1">The sequence shown here is derived from an EMBL/GenBank/DDBJ whole genome shotgun (WGS) entry which is preliminary data.</text>
</comment>
<gene>
    <name evidence="1" type="ORF">CORC01_12335</name>
</gene>
<dbReference type="Proteomes" id="UP000176998">
    <property type="component" value="Unassembled WGS sequence"/>
</dbReference>
<dbReference type="RefSeq" id="XP_022469509.1">
    <property type="nucleotide sequence ID" value="XM_022623956.1"/>
</dbReference>
<name>A0A1G4AT46_9PEZI</name>
<reference evidence="1 2" key="1">
    <citation type="submission" date="2016-09" db="EMBL/GenBank/DDBJ databases">
        <authorList>
            <person name="Capua I."/>
            <person name="De Benedictis P."/>
            <person name="Joannis T."/>
            <person name="Lombin L.H."/>
            <person name="Cattoli G."/>
        </authorList>
    </citation>
    <scope>NUCLEOTIDE SEQUENCE [LARGE SCALE GENOMIC DNA]</scope>
    <source>
        <strain evidence="1 2">IMI 309357</strain>
    </source>
</reference>
<sequence>MTPSPAVSTTTLLCCFTATSPTMRPPRDVHHVRRSKFCMRFVRWLRYTGRSSPNPDAKSPLQYEYPSRAEQCPDMPDRESKMMANAATRVNPLSSKITPIRL</sequence>
<proteinExistence type="predicted"/>
<accession>A0A1G4AT46</accession>
<organism evidence="1 2">
    <name type="scientific">Colletotrichum orchidophilum</name>
    <dbReference type="NCBI Taxonomy" id="1209926"/>
    <lineage>
        <taxon>Eukaryota</taxon>
        <taxon>Fungi</taxon>
        <taxon>Dikarya</taxon>
        <taxon>Ascomycota</taxon>
        <taxon>Pezizomycotina</taxon>
        <taxon>Sordariomycetes</taxon>
        <taxon>Hypocreomycetidae</taxon>
        <taxon>Glomerellales</taxon>
        <taxon>Glomerellaceae</taxon>
        <taxon>Colletotrichum</taxon>
    </lineage>
</organism>